<evidence type="ECO:0000313" key="1">
    <source>
        <dbReference type="EMBL" id="MPM54606.1"/>
    </source>
</evidence>
<name>A0A645ANX0_9ZZZZ</name>
<accession>A0A645ANX0</accession>
<reference evidence="1" key="1">
    <citation type="submission" date="2019-08" db="EMBL/GenBank/DDBJ databases">
        <authorList>
            <person name="Kucharzyk K."/>
            <person name="Murdoch R.W."/>
            <person name="Higgins S."/>
            <person name="Loffler F."/>
        </authorList>
    </citation>
    <scope>NUCLEOTIDE SEQUENCE</scope>
</reference>
<dbReference type="AlphaFoldDB" id="A0A645ANX0"/>
<evidence type="ECO:0008006" key="2">
    <source>
        <dbReference type="Google" id="ProtNLM"/>
    </source>
</evidence>
<sequence>MQLAHAGDNGLAGLFVGPGLEGGVLLRQLDQGHGHFLLAGLGLGFDGHADDGVGELHGLQNDRGLFIAQSIAGGRVLQAHGGFDIAGIDLFNILPVIGVHLQNAANALLLALGAVQHGGTGGQVTGIHPEEAQTAHIGVGHDLERQRGEGLFVAGLAVFFLVGLGVHALDGGNVQGRGHIVHNGVQQLLHALVFIGRAAGDGDHFVMHGGLADGRADLLRGDVLSGQIRLHNGLVHHRNGIHQLFTILLGTVQHVGGNLLHAHVLAQIVVVHIGVHLHQIDDALEGVFTSDGELDGNGIALQTLFNHPQNVVIIRAHDIHLIDVDHAGDLVGIRLTPHGLGLGLHAALGAQHRYGAVQHTQRTLHFHGEVHMARGIDDIDAGIRKLVLRPLPVASRGGGRDGDAALLLLLHPVHGGSAVMGLTDLVVHAGVEQNALGSSRLARVNVGHNADIAGVFKRVFSRHSLSP</sequence>
<dbReference type="AntiFam" id="ANF00072">
    <property type="entry name" value="Shadow ORF (opposite TypA)"/>
</dbReference>
<gene>
    <name evidence="1" type="ORF">SDC9_101384</name>
</gene>
<proteinExistence type="predicted"/>
<dbReference type="EMBL" id="VSSQ01014881">
    <property type="protein sequence ID" value="MPM54606.1"/>
    <property type="molecule type" value="Genomic_DNA"/>
</dbReference>
<protein>
    <recommendedName>
        <fullName evidence="2">NAD-specific glutamate dehydrogenase</fullName>
    </recommendedName>
</protein>
<organism evidence="1">
    <name type="scientific">bioreactor metagenome</name>
    <dbReference type="NCBI Taxonomy" id="1076179"/>
    <lineage>
        <taxon>unclassified sequences</taxon>
        <taxon>metagenomes</taxon>
        <taxon>ecological metagenomes</taxon>
    </lineage>
</organism>
<comment type="caution">
    <text evidence="1">The sequence shown here is derived from an EMBL/GenBank/DDBJ whole genome shotgun (WGS) entry which is preliminary data.</text>
</comment>